<reference evidence="6" key="2">
    <citation type="submission" date="2015-06" db="UniProtKB">
        <authorList>
            <consortium name="EnsemblMetazoa"/>
        </authorList>
    </citation>
    <scope>IDENTIFICATION</scope>
</reference>
<dbReference type="EMBL" id="CAEY01000898">
    <property type="status" value="NOT_ANNOTATED_CDS"/>
    <property type="molecule type" value="Genomic_DNA"/>
</dbReference>
<accession>T1L1H6</accession>
<dbReference type="GO" id="GO:0016020">
    <property type="term" value="C:membrane"/>
    <property type="evidence" value="ECO:0007669"/>
    <property type="project" value="UniProtKB-SubCell"/>
</dbReference>
<sequence>MECSCHCESCVYECNGSKNGDSVVVQLYQEIENLKRQVAERDYHIVQMETSVMDHAKEYPNGEFQALQETLRFWQEKYDRLSESHRKLQKVNQGLEDKLLRIVDKFESEKTTLTQDIADLTSKLVEARVTINEIEEENEHYKNDCTLAANLLQCKPSNFVSYKVNSLPADLQERIRNNYANNSLGKRRSLSIGSGISNSINKAHRESESKTGNGKTIRVPISTFPPTAMVYSVNKVDEETKESGGNQSNGPDHVSAAIIAKILEERSKERLLKSGSRYQKCHQCRQRCIISPYYDASTQTSNSIVTPDDCITYPYDSDYCDSLVGSNGSYTGISSGGIISSHSSDLRSESFSTSSMSSSHHNGSSPIGISDQSANKSNNHYSPSSAFNNISSNNGLVSSTKVKSSYKSYSNETMII</sequence>
<evidence type="ECO:0000256" key="3">
    <source>
        <dbReference type="ARBA" id="ARBA00023136"/>
    </source>
</evidence>
<dbReference type="OMA" id="HAKEYPN"/>
<keyword evidence="4" id="KW-0175">Coiled coil</keyword>
<keyword evidence="7" id="KW-1185">Reference proteome</keyword>
<evidence type="ECO:0000256" key="4">
    <source>
        <dbReference type="SAM" id="Coils"/>
    </source>
</evidence>
<dbReference type="OrthoDB" id="10068192at2759"/>
<keyword evidence="2" id="KW-0597">Phosphoprotein</keyword>
<comment type="subcellular location">
    <subcellularLocation>
        <location evidence="1">Membrane</location>
        <topology evidence="1">Peripheral membrane protein</topology>
    </subcellularLocation>
</comment>
<organism evidence="6 7">
    <name type="scientific">Tetranychus urticae</name>
    <name type="common">Two-spotted spider mite</name>
    <dbReference type="NCBI Taxonomy" id="32264"/>
    <lineage>
        <taxon>Eukaryota</taxon>
        <taxon>Metazoa</taxon>
        <taxon>Ecdysozoa</taxon>
        <taxon>Arthropoda</taxon>
        <taxon>Chelicerata</taxon>
        <taxon>Arachnida</taxon>
        <taxon>Acari</taxon>
        <taxon>Acariformes</taxon>
        <taxon>Trombidiformes</taxon>
        <taxon>Prostigmata</taxon>
        <taxon>Eleutherengona</taxon>
        <taxon>Raphignathae</taxon>
        <taxon>Tetranychoidea</taxon>
        <taxon>Tetranychidae</taxon>
        <taxon>Tetranychus</taxon>
    </lineage>
</organism>
<feature type="coiled-coil region" evidence="4">
    <location>
        <begin position="64"/>
        <end position="151"/>
    </location>
</feature>
<dbReference type="HOGENOM" id="CLU_661104_0_0_1"/>
<reference evidence="7" key="1">
    <citation type="submission" date="2011-08" db="EMBL/GenBank/DDBJ databases">
        <authorList>
            <person name="Rombauts S."/>
        </authorList>
    </citation>
    <scope>NUCLEOTIDE SEQUENCE</scope>
    <source>
        <strain evidence="7">London</strain>
    </source>
</reference>
<dbReference type="eggNOG" id="ENOG502QRZ1">
    <property type="taxonomic scope" value="Eukaryota"/>
</dbReference>
<dbReference type="STRING" id="32264.T1L1H6"/>
<protein>
    <recommendedName>
        <fullName evidence="8">Brain-enriched guanylate kinase-associated protein</fullName>
    </recommendedName>
</protein>
<gene>
    <name evidence="6" type="primary">107369308</name>
</gene>
<evidence type="ECO:0000313" key="6">
    <source>
        <dbReference type="EnsemblMetazoa" id="tetur31g01790.1"/>
    </source>
</evidence>
<evidence type="ECO:0008006" key="8">
    <source>
        <dbReference type="Google" id="ProtNLM"/>
    </source>
</evidence>
<dbReference type="KEGG" id="tut:107369308"/>
<keyword evidence="3" id="KW-0472">Membrane</keyword>
<name>T1L1H6_TETUR</name>
<evidence type="ECO:0000256" key="2">
    <source>
        <dbReference type="ARBA" id="ARBA00022553"/>
    </source>
</evidence>
<dbReference type="AlphaFoldDB" id="T1L1H6"/>
<proteinExistence type="predicted"/>
<dbReference type="InterPro" id="IPR043441">
    <property type="entry name" value="Tjap1/BEGAIN"/>
</dbReference>
<evidence type="ECO:0000256" key="5">
    <source>
        <dbReference type="SAM" id="MobiDB-lite"/>
    </source>
</evidence>
<feature type="region of interest" description="Disordered" evidence="5">
    <location>
        <begin position="195"/>
        <end position="219"/>
    </location>
</feature>
<evidence type="ECO:0000256" key="1">
    <source>
        <dbReference type="ARBA" id="ARBA00004170"/>
    </source>
</evidence>
<dbReference type="PANTHER" id="PTHR28664:SF4">
    <property type="entry name" value="TIGHT JUNCTION-ASSOCIATED PROTEIN 1"/>
    <property type="match status" value="1"/>
</dbReference>
<feature type="region of interest" description="Disordered" evidence="5">
    <location>
        <begin position="349"/>
        <end position="384"/>
    </location>
</feature>
<dbReference type="EnsemblMetazoa" id="tetur31g01790.1">
    <property type="protein sequence ID" value="tetur31g01790.1"/>
    <property type="gene ID" value="tetur31g01790"/>
</dbReference>
<dbReference type="Proteomes" id="UP000015104">
    <property type="component" value="Unassembled WGS sequence"/>
</dbReference>
<evidence type="ECO:0000313" key="7">
    <source>
        <dbReference type="Proteomes" id="UP000015104"/>
    </source>
</evidence>
<dbReference type="PANTHER" id="PTHR28664">
    <property type="entry name" value="TIGHT JUNCTION-ASSOCIATED PROTEIN 1"/>
    <property type="match status" value="1"/>
</dbReference>
<feature type="compositionally biased region" description="Low complexity" evidence="5">
    <location>
        <begin position="349"/>
        <end position="370"/>
    </location>
</feature>
<feature type="compositionally biased region" description="Polar residues" evidence="5">
    <location>
        <begin position="371"/>
        <end position="384"/>
    </location>
</feature>